<evidence type="ECO:0000313" key="1">
    <source>
        <dbReference type="EMBL" id="CAG6674890.1"/>
    </source>
</evidence>
<accession>A0A8D8SS23</accession>
<name>A0A8D8SS23_9HEMI</name>
<organism evidence="1">
    <name type="scientific">Cacopsylla melanoneura</name>
    <dbReference type="NCBI Taxonomy" id="428564"/>
    <lineage>
        <taxon>Eukaryota</taxon>
        <taxon>Metazoa</taxon>
        <taxon>Ecdysozoa</taxon>
        <taxon>Arthropoda</taxon>
        <taxon>Hexapoda</taxon>
        <taxon>Insecta</taxon>
        <taxon>Pterygota</taxon>
        <taxon>Neoptera</taxon>
        <taxon>Paraneoptera</taxon>
        <taxon>Hemiptera</taxon>
        <taxon>Sternorrhyncha</taxon>
        <taxon>Psylloidea</taxon>
        <taxon>Psyllidae</taxon>
        <taxon>Psyllinae</taxon>
        <taxon>Cacopsylla</taxon>
    </lineage>
</organism>
<proteinExistence type="predicted"/>
<reference evidence="1" key="1">
    <citation type="submission" date="2021-05" db="EMBL/GenBank/DDBJ databases">
        <authorList>
            <person name="Alioto T."/>
            <person name="Alioto T."/>
            <person name="Gomez Garrido J."/>
        </authorList>
    </citation>
    <scope>NUCLEOTIDE SEQUENCE</scope>
</reference>
<dbReference type="EMBL" id="HBUF01235043">
    <property type="protein sequence ID" value="CAG6674890.1"/>
    <property type="molecule type" value="Transcribed_RNA"/>
</dbReference>
<protein>
    <submittedName>
        <fullName evidence="1">Uncharacterized protein</fullName>
    </submittedName>
</protein>
<dbReference type="AlphaFoldDB" id="A0A8D8SS23"/>
<dbReference type="EMBL" id="HBUF01235044">
    <property type="protein sequence ID" value="CAG6674891.1"/>
    <property type="molecule type" value="Transcribed_RNA"/>
</dbReference>
<sequence length="107" mass="12427">MSCFNFCIMSSESYLLKCVLITPVKRKGEEVTPKGILVCLNTTRLSLDMGPLISLSHKIRVKSRSDVFKPIFRKAFSRSPIIPNLWVLNLRRREHKFSRRTGPRYKS</sequence>